<evidence type="ECO:0000313" key="3">
    <source>
        <dbReference type="EMBL" id="VVP57040.1"/>
    </source>
</evidence>
<dbReference type="RefSeq" id="WP_150782488.1">
    <property type="nucleotide sequence ID" value="NZ_CABVIH010000040.1"/>
</dbReference>
<evidence type="ECO:0000313" key="4">
    <source>
        <dbReference type="Proteomes" id="UP000375525"/>
    </source>
</evidence>
<feature type="compositionally biased region" description="Low complexity" evidence="1">
    <location>
        <begin position="355"/>
        <end position="364"/>
    </location>
</feature>
<dbReference type="OrthoDB" id="378644at2"/>
<feature type="region of interest" description="Disordered" evidence="1">
    <location>
        <begin position="315"/>
        <end position="376"/>
    </location>
</feature>
<sequence>MGWRDNYRQASFRGAAFFVASADSAYGRRVATHEHAQRDVPFNEDMGRKVRAFTVDAYLLGPNYNVARDALIKACETPEAGTLVHPYRGDLTVNCTDLRVSESSSELSFCRLSLSFVEAGSNSFPKTKIDSVNAISKSAVGLQAKSLSGFVDKFLTEGFPGYVLDAATGTIKDISDFLKNPNTTLLGSVSAVSKYYAKCNALYASAASLARKPFELASAIQNIMRDIRAAFGTNAPKALTNTYKQFSKPWPGPSGVPIDPDDPTPPPVPTTPSRTQEKTNYVALQDLTRLTAIGESATVAAIIADGGGISAITGESSTSASGGTTGGGSGSSGSGGSSGGSGSGSGSSSTGGSGSSASGVGVSTLPGFESLEEGRQTRNELEAVIAIEEEHTTNDPVFTALGGLRAEVMKGIPSPDRQLPRLVPYAPATTQPALKVAQILYNDASRGDEIALRNRVRHPGFLVGREPLEVLTDG</sequence>
<dbReference type="EMBL" id="CABVIH010000040">
    <property type="protein sequence ID" value="VVP57040.1"/>
    <property type="molecule type" value="Genomic_DNA"/>
</dbReference>
<dbReference type="Proteomes" id="UP000375525">
    <property type="component" value="Unassembled WGS sequence"/>
</dbReference>
<proteinExistence type="predicted"/>
<dbReference type="InterPro" id="IPR009826">
    <property type="entry name" value="DNA_circ_N"/>
</dbReference>
<accession>A0A5E7Q767</accession>
<feature type="compositionally biased region" description="Gly residues" evidence="1">
    <location>
        <begin position="323"/>
        <end position="354"/>
    </location>
</feature>
<evidence type="ECO:0000256" key="1">
    <source>
        <dbReference type="SAM" id="MobiDB-lite"/>
    </source>
</evidence>
<dbReference type="Pfam" id="PF07157">
    <property type="entry name" value="DNA_circ_N"/>
    <property type="match status" value="1"/>
</dbReference>
<feature type="domain" description="DNA circulation N-terminal" evidence="2">
    <location>
        <begin position="7"/>
        <end position="93"/>
    </location>
</feature>
<evidence type="ECO:0000259" key="2">
    <source>
        <dbReference type="Pfam" id="PF07157"/>
    </source>
</evidence>
<name>A0A5E7Q767_PSEFL</name>
<reference evidence="3 4" key="1">
    <citation type="submission" date="2019-09" db="EMBL/GenBank/DDBJ databases">
        <authorList>
            <person name="Chandra G."/>
            <person name="Truman W A."/>
        </authorList>
    </citation>
    <scope>NUCLEOTIDE SEQUENCE [LARGE SCALE GENOMIC DNA]</scope>
    <source>
        <strain evidence="3">PS880</strain>
    </source>
</reference>
<feature type="region of interest" description="Disordered" evidence="1">
    <location>
        <begin position="243"/>
        <end position="280"/>
    </location>
</feature>
<gene>
    <name evidence="3" type="ORF">PS880_05776</name>
</gene>
<organism evidence="3 4">
    <name type="scientific">Pseudomonas fluorescens</name>
    <dbReference type="NCBI Taxonomy" id="294"/>
    <lineage>
        <taxon>Bacteria</taxon>
        <taxon>Pseudomonadati</taxon>
        <taxon>Pseudomonadota</taxon>
        <taxon>Gammaproteobacteria</taxon>
        <taxon>Pseudomonadales</taxon>
        <taxon>Pseudomonadaceae</taxon>
        <taxon>Pseudomonas</taxon>
    </lineage>
</organism>
<dbReference type="AlphaFoldDB" id="A0A5E7Q767"/>
<protein>
    <recommendedName>
        <fullName evidence="2">DNA circulation N-terminal domain-containing protein</fullName>
    </recommendedName>
</protein>